<proteinExistence type="predicted"/>
<evidence type="ECO:0008006" key="4">
    <source>
        <dbReference type="Google" id="ProtNLM"/>
    </source>
</evidence>
<feature type="region of interest" description="Disordered" evidence="1">
    <location>
        <begin position="191"/>
        <end position="216"/>
    </location>
</feature>
<organism evidence="2 3">
    <name type="scientific">Amycolatopsis heterodermiae</name>
    <dbReference type="NCBI Taxonomy" id="3110235"/>
    <lineage>
        <taxon>Bacteria</taxon>
        <taxon>Bacillati</taxon>
        <taxon>Actinomycetota</taxon>
        <taxon>Actinomycetes</taxon>
        <taxon>Pseudonocardiales</taxon>
        <taxon>Pseudonocardiaceae</taxon>
        <taxon>Amycolatopsis</taxon>
    </lineage>
</organism>
<dbReference type="InterPro" id="IPR036465">
    <property type="entry name" value="vWFA_dom_sf"/>
</dbReference>
<dbReference type="RefSeq" id="WP_323323923.1">
    <property type="nucleotide sequence ID" value="NZ_JAYFSI010000001.1"/>
</dbReference>
<dbReference type="SUPFAM" id="SSF53300">
    <property type="entry name" value="vWA-like"/>
    <property type="match status" value="1"/>
</dbReference>
<accession>A0ABU5QY08</accession>
<reference evidence="2 3" key="1">
    <citation type="submission" date="2023-12" db="EMBL/GenBank/DDBJ databases">
        <title>Amycolatopsis sp. V23-08.</title>
        <authorList>
            <person name="Somphong A."/>
        </authorList>
    </citation>
    <scope>NUCLEOTIDE SEQUENCE [LARGE SCALE GENOMIC DNA]</scope>
    <source>
        <strain evidence="2 3">V23-08</strain>
    </source>
</reference>
<feature type="compositionally biased region" description="Basic and acidic residues" evidence="1">
    <location>
        <begin position="193"/>
        <end position="216"/>
    </location>
</feature>
<evidence type="ECO:0000313" key="3">
    <source>
        <dbReference type="Proteomes" id="UP001304298"/>
    </source>
</evidence>
<gene>
    <name evidence="2" type="ORF">VA596_04595</name>
</gene>
<dbReference type="Gene3D" id="3.40.50.410">
    <property type="entry name" value="von Willebrand factor, type A domain"/>
    <property type="match status" value="1"/>
</dbReference>
<keyword evidence="3" id="KW-1185">Reference proteome</keyword>
<comment type="caution">
    <text evidence="2">The sequence shown here is derived from an EMBL/GenBank/DDBJ whole genome shotgun (WGS) entry which is preliminary data.</text>
</comment>
<dbReference type="EMBL" id="JAYFSI010000001">
    <property type="protein sequence ID" value="MEA5358802.1"/>
    <property type="molecule type" value="Genomic_DNA"/>
</dbReference>
<evidence type="ECO:0000313" key="2">
    <source>
        <dbReference type="EMBL" id="MEA5358802.1"/>
    </source>
</evidence>
<dbReference type="Proteomes" id="UP001304298">
    <property type="component" value="Unassembled WGS sequence"/>
</dbReference>
<protein>
    <recommendedName>
        <fullName evidence="4">VWA domain-containing protein</fullName>
    </recommendedName>
</protein>
<name>A0ABU5QY08_9PSEU</name>
<evidence type="ECO:0000256" key="1">
    <source>
        <dbReference type="SAM" id="MobiDB-lite"/>
    </source>
</evidence>
<sequence>MRPDVLPCYVVCDVSLSMADHIGELNTGLREFRGAVHADASVTGRILCGVIGFGETPHVVQSLLPMDDLAELPAPRACTGTDFGAAFTFLREVLDRDVGGLEQHRLRVHRPLVFFLSDGQPTDPVTWPAAFAALTDPAWARRPHVVAFGVGDADEDALGRIGTYRTYLGRDGVRLGTALIASVMHVLSTSRPPADRTLSRKETSWRRTEGDHRGAL</sequence>